<accession>A0A0A9EP34</accession>
<protein>
    <submittedName>
        <fullName evidence="1">Uncharacterized protein</fullName>
    </submittedName>
</protein>
<dbReference type="EMBL" id="GBRH01196024">
    <property type="protein sequence ID" value="JAE01872.1"/>
    <property type="molecule type" value="Transcribed_RNA"/>
</dbReference>
<name>A0A0A9EP34_ARUDO</name>
<reference evidence="1" key="1">
    <citation type="submission" date="2014-09" db="EMBL/GenBank/DDBJ databases">
        <authorList>
            <person name="Magalhaes I.L.F."/>
            <person name="Oliveira U."/>
            <person name="Santos F.R."/>
            <person name="Vidigal T.H.D.A."/>
            <person name="Brescovit A.D."/>
            <person name="Santos A.J."/>
        </authorList>
    </citation>
    <scope>NUCLEOTIDE SEQUENCE</scope>
    <source>
        <tissue evidence="1">Shoot tissue taken approximately 20 cm above the soil surface</tissue>
    </source>
</reference>
<proteinExistence type="predicted"/>
<evidence type="ECO:0000313" key="1">
    <source>
        <dbReference type="EMBL" id="JAE01872.1"/>
    </source>
</evidence>
<organism evidence="1">
    <name type="scientific">Arundo donax</name>
    <name type="common">Giant reed</name>
    <name type="synonym">Donax arundinaceus</name>
    <dbReference type="NCBI Taxonomy" id="35708"/>
    <lineage>
        <taxon>Eukaryota</taxon>
        <taxon>Viridiplantae</taxon>
        <taxon>Streptophyta</taxon>
        <taxon>Embryophyta</taxon>
        <taxon>Tracheophyta</taxon>
        <taxon>Spermatophyta</taxon>
        <taxon>Magnoliopsida</taxon>
        <taxon>Liliopsida</taxon>
        <taxon>Poales</taxon>
        <taxon>Poaceae</taxon>
        <taxon>PACMAD clade</taxon>
        <taxon>Arundinoideae</taxon>
        <taxon>Arundineae</taxon>
        <taxon>Arundo</taxon>
    </lineage>
</organism>
<sequence length="15" mass="1700">MQQRQRAGAARVDRG</sequence>
<reference evidence="1" key="2">
    <citation type="journal article" date="2015" name="Data Brief">
        <title>Shoot transcriptome of the giant reed, Arundo donax.</title>
        <authorList>
            <person name="Barrero R.A."/>
            <person name="Guerrero F.D."/>
            <person name="Moolhuijzen P."/>
            <person name="Goolsby J.A."/>
            <person name="Tidwell J."/>
            <person name="Bellgard S.E."/>
            <person name="Bellgard M.I."/>
        </authorList>
    </citation>
    <scope>NUCLEOTIDE SEQUENCE</scope>
    <source>
        <tissue evidence="1">Shoot tissue taken approximately 20 cm above the soil surface</tissue>
    </source>
</reference>